<feature type="compositionally biased region" description="Low complexity" evidence="1">
    <location>
        <begin position="874"/>
        <end position="899"/>
    </location>
</feature>
<protein>
    <recommendedName>
        <fullName evidence="2">CobW C-terminal domain-containing protein</fullName>
    </recommendedName>
</protein>
<dbReference type="SUPFAM" id="SSF52540">
    <property type="entry name" value="P-loop containing nucleoside triphosphate hydrolases"/>
    <property type="match status" value="1"/>
</dbReference>
<feature type="compositionally biased region" description="Basic and acidic residues" evidence="1">
    <location>
        <begin position="227"/>
        <end position="237"/>
    </location>
</feature>
<dbReference type="InterPro" id="IPR011629">
    <property type="entry name" value="CobW-like_C"/>
</dbReference>
<sequence length="994" mass="103987">MKHKEGVWGVIMGDTSTDLEAQVTRLAARGSYDYFLIDCSGMVAPLEVAEALAGRAGEEAARLHQWARLDTIVTVVDASKLLHNLASLETLTEGEASRGVAELLAEQVECADVLLLNKVDLVSEQEQQQLLRLLHTLNPRAHILPSKQAQVPVPQLFSGRFNLEKLERGAGWLKALQDGFPPEGQEYGMVYRARRPFHPQRLHAFLTKHFLLQEPGWGQAGGPKQDNLAHSHHENCSGHHHPHSPAGAGSVHQTLLQASEQSQQAAAALQSMVQEVVGSEGATRSVQEQALLATVAAAASAAAAAASAAGLLLSQQQHGVGGAGAGVAAGPAHRDCDEQGAASSAEPQQRQQLLTDSYGHLLRSKGFVWLASRPNLCGEWTQAGGTLRLGVGGPWYAALPTEAWPQDEQHQAAALRDFQEPHGDRRQELVLMGLGLQCGALTAALDACLCSDAEMAAAAAGQLVDPFAAWPSLEEMLVQGDGGEEGDEVEEEGEEEGQEEQQQQQQGQQDEDIAEDLATVPCPPPGIVHSITAGAAELQQCFDSLAEQAAAGGARGHALGVVGWHANWLEPSHAASKQLDQLARRFPATAFFTVDVASSSANIVVALERVMKRAETRRKDCKPTLKGGLKWPCITVHLLPSLQQIDTLSGTTATQQLLQLLTKHTKHPAKRVAVSAPTPAATPPAHPAAPTRVAASVASPAVADASSPPAAKPATPPSSSSSGGSVAASASAPAGTLEASRMVVVSRGAAELKEMLAAGRASGHPVLVLWTRSDSSSDAAMAGSLRAAAADAAAATCGLVLADADVAASKANELLAQALKVGLGPQVDVYSDMKLAKRLSGSSLTPASLLSLAAELGGGGGAASSSPLPPPPAKAADAPAASPAQRPAAPGQQAALPRGPFDPPEPKFAKSGATKPFPDGLGYLFPKMPCLRCGCPWWSSEEWNARCMRCGWDCESAGYDNDSQPLPRYKAKWEQFVAAIRAGRTPAWSGKAKQ</sequence>
<reference evidence="3" key="1">
    <citation type="journal article" date="2019" name="Plant J.">
        <title>Chlorella vulgaris genome assembly and annotation reveals the molecular basis for metabolic acclimation to high light conditions.</title>
        <authorList>
            <person name="Cecchin M."/>
            <person name="Marcolungo L."/>
            <person name="Rossato M."/>
            <person name="Girolomoni L."/>
            <person name="Cosentino E."/>
            <person name="Cuine S."/>
            <person name="Li-Beisson Y."/>
            <person name="Delledonne M."/>
            <person name="Ballottari M."/>
        </authorList>
    </citation>
    <scope>NUCLEOTIDE SEQUENCE</scope>
    <source>
        <strain evidence="3">211/11P</strain>
    </source>
</reference>
<feature type="compositionally biased region" description="Acidic residues" evidence="1">
    <location>
        <begin position="482"/>
        <end position="499"/>
    </location>
</feature>
<feature type="region of interest" description="Disordered" evidence="1">
    <location>
        <begin position="669"/>
        <end position="731"/>
    </location>
</feature>
<proteinExistence type="predicted"/>
<dbReference type="Gene3D" id="3.40.50.300">
    <property type="entry name" value="P-loop containing nucleotide triphosphate hydrolases"/>
    <property type="match status" value="1"/>
</dbReference>
<reference evidence="3" key="2">
    <citation type="submission" date="2020-11" db="EMBL/GenBank/DDBJ databases">
        <authorList>
            <person name="Cecchin M."/>
            <person name="Marcolungo L."/>
            <person name="Rossato M."/>
            <person name="Girolomoni L."/>
            <person name="Cosentino E."/>
            <person name="Cuine S."/>
            <person name="Li-Beisson Y."/>
            <person name="Delledonne M."/>
            <person name="Ballottari M."/>
        </authorList>
    </citation>
    <scope>NUCLEOTIDE SEQUENCE</scope>
    <source>
        <strain evidence="3">211/11P</strain>
        <tissue evidence="3">Whole cell</tissue>
    </source>
</reference>
<feature type="region of interest" description="Disordered" evidence="1">
    <location>
        <begin position="324"/>
        <end position="350"/>
    </location>
</feature>
<dbReference type="OrthoDB" id="272672at2759"/>
<dbReference type="SMART" id="SM00833">
    <property type="entry name" value="CobW_C"/>
    <property type="match status" value="1"/>
</dbReference>
<organism evidence="3 4">
    <name type="scientific">Chlorella vulgaris</name>
    <name type="common">Green alga</name>
    <dbReference type="NCBI Taxonomy" id="3077"/>
    <lineage>
        <taxon>Eukaryota</taxon>
        <taxon>Viridiplantae</taxon>
        <taxon>Chlorophyta</taxon>
        <taxon>core chlorophytes</taxon>
        <taxon>Trebouxiophyceae</taxon>
        <taxon>Chlorellales</taxon>
        <taxon>Chlorellaceae</taxon>
        <taxon>Chlorella clade</taxon>
        <taxon>Chlorella</taxon>
    </lineage>
</organism>
<dbReference type="SUPFAM" id="SSF90002">
    <property type="entry name" value="Hypothetical protein YjiA, C-terminal domain"/>
    <property type="match status" value="1"/>
</dbReference>
<evidence type="ECO:0000259" key="2">
    <source>
        <dbReference type="SMART" id="SM00833"/>
    </source>
</evidence>
<dbReference type="InterPro" id="IPR051927">
    <property type="entry name" value="Zn_Chap_cDPG_Synth"/>
</dbReference>
<dbReference type="Pfam" id="PF02492">
    <property type="entry name" value="cobW"/>
    <property type="match status" value="1"/>
</dbReference>
<keyword evidence="4" id="KW-1185">Reference proteome</keyword>
<accession>A0A9D4TI83</accession>
<dbReference type="AlphaFoldDB" id="A0A9D4TI83"/>
<gene>
    <name evidence="3" type="ORF">D9Q98_008068</name>
</gene>
<dbReference type="PANTHER" id="PTHR43603:SF1">
    <property type="entry name" value="ZINC-REGULATED GTPASE METALLOPROTEIN ACTIVATOR 1"/>
    <property type="match status" value="1"/>
</dbReference>
<dbReference type="Pfam" id="PF07683">
    <property type="entry name" value="CobW_C"/>
    <property type="match status" value="1"/>
</dbReference>
<feature type="compositionally biased region" description="Polar residues" evidence="1">
    <location>
        <begin position="341"/>
        <end position="350"/>
    </location>
</feature>
<evidence type="ECO:0000313" key="3">
    <source>
        <dbReference type="EMBL" id="KAI3426100.1"/>
    </source>
</evidence>
<feature type="region of interest" description="Disordered" evidence="1">
    <location>
        <begin position="479"/>
        <end position="511"/>
    </location>
</feature>
<evidence type="ECO:0000256" key="1">
    <source>
        <dbReference type="SAM" id="MobiDB-lite"/>
    </source>
</evidence>
<dbReference type="PANTHER" id="PTHR43603">
    <property type="entry name" value="COBW DOMAIN-CONTAINING PROTEIN DDB_G0274527"/>
    <property type="match status" value="1"/>
</dbReference>
<name>A0A9D4TI83_CHLVU</name>
<evidence type="ECO:0000313" key="4">
    <source>
        <dbReference type="Proteomes" id="UP001055712"/>
    </source>
</evidence>
<comment type="caution">
    <text evidence="3">The sequence shown here is derived from an EMBL/GenBank/DDBJ whole genome shotgun (WGS) entry which is preliminary data.</text>
</comment>
<feature type="compositionally biased region" description="Low complexity" evidence="1">
    <location>
        <begin position="688"/>
        <end position="709"/>
    </location>
</feature>
<feature type="region of interest" description="Disordered" evidence="1">
    <location>
        <begin position="860"/>
        <end position="914"/>
    </location>
</feature>
<feature type="compositionally biased region" description="Low complexity" evidence="1">
    <location>
        <begin position="717"/>
        <end position="731"/>
    </location>
</feature>
<feature type="region of interest" description="Disordered" evidence="1">
    <location>
        <begin position="216"/>
        <end position="252"/>
    </location>
</feature>
<dbReference type="Proteomes" id="UP001055712">
    <property type="component" value="Unassembled WGS sequence"/>
</dbReference>
<dbReference type="InterPro" id="IPR003495">
    <property type="entry name" value="CobW/HypB/UreG_nucleotide-bd"/>
</dbReference>
<dbReference type="InterPro" id="IPR027417">
    <property type="entry name" value="P-loop_NTPase"/>
</dbReference>
<feature type="domain" description="CobW C-terminal" evidence="2">
    <location>
        <begin position="186"/>
        <end position="449"/>
    </location>
</feature>
<dbReference type="EMBL" id="SIDB01000011">
    <property type="protein sequence ID" value="KAI3426100.1"/>
    <property type="molecule type" value="Genomic_DNA"/>
</dbReference>